<sequence>MKKINLRDLYPFYKSDFFIEIADEVAELIKQIERKEHADYERIRVNKAYYSLDADDGIERGIVLLVLSPEEIYERKLSKQELYAAINSLPEKQAKRIYAHFFLGMSKAEIARIEGVNKCQVSRSIEKALKNIEKFLKNFCKGCNF</sequence>
<protein>
    <submittedName>
        <fullName evidence="2">Sigma-70 family RNA polymerase sigma factor</fullName>
    </submittedName>
</protein>
<dbReference type="InterPro" id="IPR013249">
    <property type="entry name" value="RNA_pol_sigma70_r4_t2"/>
</dbReference>
<accession>A0A4Q0I831</accession>
<dbReference type="OrthoDB" id="9791844at2"/>
<reference evidence="3" key="1">
    <citation type="submission" date="2018-11" db="EMBL/GenBank/DDBJ databases">
        <title>Genome sequencing of a novel mesophilic and cellulolytic organism within the genus Hungateiclostridium.</title>
        <authorList>
            <person name="Rettenmaier R."/>
            <person name="Liebl W."/>
            <person name="Zverlov V."/>
        </authorList>
    </citation>
    <scope>NUCLEOTIDE SEQUENCE [LARGE SCALE GENOMIC DNA]</scope>
    <source>
        <strain evidence="3">N2K1</strain>
    </source>
</reference>
<organism evidence="2 3">
    <name type="scientific">Acetivibrio mesophilus</name>
    <dbReference type="NCBI Taxonomy" id="2487273"/>
    <lineage>
        <taxon>Bacteria</taxon>
        <taxon>Bacillati</taxon>
        <taxon>Bacillota</taxon>
        <taxon>Clostridia</taxon>
        <taxon>Eubacteriales</taxon>
        <taxon>Oscillospiraceae</taxon>
        <taxon>Acetivibrio</taxon>
    </lineage>
</organism>
<keyword evidence="3" id="KW-1185">Reference proteome</keyword>
<dbReference type="GO" id="GO:0016987">
    <property type="term" value="F:sigma factor activity"/>
    <property type="evidence" value="ECO:0007669"/>
    <property type="project" value="InterPro"/>
</dbReference>
<dbReference type="Pfam" id="PF08281">
    <property type="entry name" value="Sigma70_r4_2"/>
    <property type="match status" value="1"/>
</dbReference>
<dbReference type="AlphaFoldDB" id="A0A4Q0I831"/>
<feature type="domain" description="RNA polymerase sigma factor 70 region 4 type 2" evidence="1">
    <location>
        <begin position="80"/>
        <end position="131"/>
    </location>
</feature>
<name>A0A4Q0I831_9FIRM</name>
<dbReference type="SUPFAM" id="SSF88659">
    <property type="entry name" value="Sigma3 and sigma4 domains of RNA polymerase sigma factors"/>
    <property type="match status" value="1"/>
</dbReference>
<evidence type="ECO:0000313" key="3">
    <source>
        <dbReference type="Proteomes" id="UP000289166"/>
    </source>
</evidence>
<dbReference type="EMBL" id="RLII01000001">
    <property type="protein sequence ID" value="RXE60528.1"/>
    <property type="molecule type" value="Genomic_DNA"/>
</dbReference>
<dbReference type="GO" id="GO:0006352">
    <property type="term" value="P:DNA-templated transcription initiation"/>
    <property type="evidence" value="ECO:0007669"/>
    <property type="project" value="InterPro"/>
</dbReference>
<dbReference type="Gene3D" id="1.10.10.10">
    <property type="entry name" value="Winged helix-like DNA-binding domain superfamily/Winged helix DNA-binding domain"/>
    <property type="match status" value="1"/>
</dbReference>
<comment type="caution">
    <text evidence="2">The sequence shown here is derived from an EMBL/GenBank/DDBJ whole genome shotgun (WGS) entry which is preliminary data.</text>
</comment>
<evidence type="ECO:0000259" key="1">
    <source>
        <dbReference type="Pfam" id="PF08281"/>
    </source>
</evidence>
<dbReference type="GO" id="GO:0003677">
    <property type="term" value="F:DNA binding"/>
    <property type="evidence" value="ECO:0007669"/>
    <property type="project" value="InterPro"/>
</dbReference>
<dbReference type="InterPro" id="IPR013324">
    <property type="entry name" value="RNA_pol_sigma_r3/r4-like"/>
</dbReference>
<evidence type="ECO:0000313" key="2">
    <source>
        <dbReference type="EMBL" id="RXE60528.1"/>
    </source>
</evidence>
<proteinExistence type="predicted"/>
<dbReference type="Proteomes" id="UP000289166">
    <property type="component" value="Unassembled WGS sequence"/>
</dbReference>
<dbReference type="RefSeq" id="WP_069194715.1">
    <property type="nucleotide sequence ID" value="NZ_RLII01000001.1"/>
</dbReference>
<dbReference type="InterPro" id="IPR036388">
    <property type="entry name" value="WH-like_DNA-bd_sf"/>
</dbReference>
<gene>
    <name evidence="2" type="ORF">EFD62_00905</name>
</gene>